<dbReference type="InterPro" id="IPR011990">
    <property type="entry name" value="TPR-like_helical_dom_sf"/>
</dbReference>
<evidence type="ECO:0000313" key="2">
    <source>
        <dbReference type="EMBL" id="KAF9468453.1"/>
    </source>
</evidence>
<dbReference type="InterPro" id="IPR024983">
    <property type="entry name" value="CHAT_dom"/>
</dbReference>
<accession>A0A9P5YEE1</accession>
<dbReference type="OrthoDB" id="9991317at2759"/>
<keyword evidence="3" id="KW-1185">Reference proteome</keyword>
<comment type="caution">
    <text evidence="2">The sequence shown here is derived from an EMBL/GenBank/DDBJ whole genome shotgun (WGS) entry which is preliminary data.</text>
</comment>
<dbReference type="Proteomes" id="UP000807353">
    <property type="component" value="Unassembled WGS sequence"/>
</dbReference>
<evidence type="ECO:0000313" key="3">
    <source>
        <dbReference type="Proteomes" id="UP000807353"/>
    </source>
</evidence>
<dbReference type="Gene3D" id="1.25.40.10">
    <property type="entry name" value="Tetratricopeptide repeat domain"/>
    <property type="match status" value="2"/>
</dbReference>
<proteinExistence type="predicted"/>
<dbReference type="SUPFAM" id="SSF48452">
    <property type="entry name" value="TPR-like"/>
    <property type="match status" value="1"/>
</dbReference>
<dbReference type="AlphaFoldDB" id="A0A9P5YEE1"/>
<sequence>MDDIQLEETGIDFGGDNTQGIDITGMILEVSAFEEDFQTISGLSPGDPELAWQLLCLSSTFRRNFYETRDVDDLENGLRFGLAGMAGLSKQSPHLPMGLSHISMLYGDKYDLTGEICDIKASVRYGMETVAITPMGHPSLPDHHYYLAKHYKNLFRMTRNLQDLQSALKCNLVSVAASPEEHPDLPILYQELAMSYSERGKETGNLHDLGIALEYGYIAITKTQEGDPELLGRQINVATFYHERYNRTGNSEDLDAALRHGLESVAMTPEEHPHLSSLHQNLAIYLKNRFKSLGDQHDLESALEHDLKAMALTPEGHPNLANRHYNIAMTYKDKYRTSGNLLDLETGLKHDLHAVNMTPEGNPDLASRQQNLAVSYNYRYRRTGDLQDLEAALKYGLAALNGTPEGHPTLPGQQSDLAVSYRDRYVRTGDTEDLEAALKYSVAAIDATPKGHPELPNRHKDLAIYYKDLFKKTNYLKDLKVALQYDLLAVNETPEGHPELSGRHHNLSVTHKSMYQITGGIQDLELALKHSLIAVTTSPNGHPDLTVKQVILAENYLDRLRSEAAVKDDLDQALKTYLLALQSVTTSPQHIWDATVLFVRNTDVFELPHILQACDIALKALPSVLWLGNSLGVRHDILVRHEVSELISIAVVTALKVSNIPLAVEYLEQGLGTTYQQMLQLKTEHDNLGVKLPLQSKRLQVLSAQLQGNFKLVNPNVNYHLLAHERIELISEIREHPGFEDFLLPHKYSNLSLAAKHGSVVLLNYAKGQTDAIIIISPSASPIHVFLSDITAAVVEKWMKQLGGALGEFHINSREIRHGRPSASRGISADRVLESVVSWIWEAIVKPIFDILNENGISDGRIWWCPSGPFTYFPLHAAAPIGSKFIQSYTPTLDTLIQANIRYITPHVHDSLTAVGVLEASPGQGTQVVLPFVGIELDYVASKFGMYSKELRNSQATIANVVKEMQQSPWLHIASHGVQDPQDPLQSGLILYDGKLELSTILNLDLPNAKFIYLSACETAMGDAKLMNEAMHLAGGFLAAGFQGAIGTLWSIPDAYGPKVAEIVYQTILGEDNIPHVKMAAVGLHLAVQKLRGEGAPLHQWMPFIHLGI</sequence>
<dbReference type="Gene3D" id="1.20.120.660">
    <property type="entry name" value="IL-4 antagonist (De novo design) like domain"/>
    <property type="match status" value="1"/>
</dbReference>
<evidence type="ECO:0000259" key="1">
    <source>
        <dbReference type="Pfam" id="PF12770"/>
    </source>
</evidence>
<dbReference type="Pfam" id="PF12770">
    <property type="entry name" value="CHAT"/>
    <property type="match status" value="1"/>
</dbReference>
<reference evidence="2" key="1">
    <citation type="submission" date="2020-11" db="EMBL/GenBank/DDBJ databases">
        <authorList>
            <consortium name="DOE Joint Genome Institute"/>
            <person name="Ahrendt S."/>
            <person name="Riley R."/>
            <person name="Andreopoulos W."/>
            <person name="Labutti K."/>
            <person name="Pangilinan J."/>
            <person name="Ruiz-Duenas F.J."/>
            <person name="Barrasa J.M."/>
            <person name="Sanchez-Garcia M."/>
            <person name="Camarero S."/>
            <person name="Miyauchi S."/>
            <person name="Serrano A."/>
            <person name="Linde D."/>
            <person name="Babiker R."/>
            <person name="Drula E."/>
            <person name="Ayuso-Fernandez I."/>
            <person name="Pacheco R."/>
            <person name="Padilla G."/>
            <person name="Ferreira P."/>
            <person name="Barriuso J."/>
            <person name="Kellner H."/>
            <person name="Castanera R."/>
            <person name="Alfaro M."/>
            <person name="Ramirez L."/>
            <person name="Pisabarro A.G."/>
            <person name="Kuo A."/>
            <person name="Tritt A."/>
            <person name="Lipzen A."/>
            <person name="He G."/>
            <person name="Yan M."/>
            <person name="Ng V."/>
            <person name="Cullen D."/>
            <person name="Martin F."/>
            <person name="Rosso M.-N."/>
            <person name="Henrissat B."/>
            <person name="Hibbett D."/>
            <person name="Martinez A.T."/>
            <person name="Grigoriev I.V."/>
        </authorList>
    </citation>
    <scope>NUCLEOTIDE SEQUENCE</scope>
    <source>
        <strain evidence="2">CBS 247.69</strain>
    </source>
</reference>
<protein>
    <submittedName>
        <fullName evidence="2">CHAT domain-containing protein</fullName>
    </submittedName>
</protein>
<name>A0A9P5YEE1_9AGAR</name>
<dbReference type="EMBL" id="MU150233">
    <property type="protein sequence ID" value="KAF9468453.1"/>
    <property type="molecule type" value="Genomic_DNA"/>
</dbReference>
<organism evidence="2 3">
    <name type="scientific">Collybia nuda</name>
    <dbReference type="NCBI Taxonomy" id="64659"/>
    <lineage>
        <taxon>Eukaryota</taxon>
        <taxon>Fungi</taxon>
        <taxon>Dikarya</taxon>
        <taxon>Basidiomycota</taxon>
        <taxon>Agaricomycotina</taxon>
        <taxon>Agaricomycetes</taxon>
        <taxon>Agaricomycetidae</taxon>
        <taxon>Agaricales</taxon>
        <taxon>Tricholomatineae</taxon>
        <taxon>Clitocybaceae</taxon>
        <taxon>Collybia</taxon>
    </lineage>
</organism>
<feature type="domain" description="CHAT" evidence="1">
    <location>
        <begin position="837"/>
        <end position="1107"/>
    </location>
</feature>
<gene>
    <name evidence="2" type="ORF">BDZ94DRAFT_1246820</name>
</gene>